<dbReference type="AlphaFoldDB" id="A0A1H3G8H3"/>
<proteinExistence type="predicted"/>
<sequence>MENNDTIFITIEEIKNDLKTAKWTTRLDDYNNYVKEYIKHYKKSLKGNPISLAKYPYMKIKSELLAERIKNAEDKSVLTKKQIKRFLKINTKLESASYE</sequence>
<protein>
    <submittedName>
        <fullName evidence="1">Uncharacterized protein</fullName>
    </submittedName>
</protein>
<dbReference type="Proteomes" id="UP000198569">
    <property type="component" value="Unassembled WGS sequence"/>
</dbReference>
<gene>
    <name evidence="1" type="ORF">SAMN05444338_1218</name>
</gene>
<dbReference type="OrthoDB" id="1376017at2"/>
<dbReference type="EMBL" id="FNMV01000021">
    <property type="protein sequence ID" value="SDX99622.1"/>
    <property type="molecule type" value="Genomic_DNA"/>
</dbReference>
<organism evidence="1 2">
    <name type="scientific">Flavobacterium degerlachei</name>
    <dbReference type="NCBI Taxonomy" id="229203"/>
    <lineage>
        <taxon>Bacteria</taxon>
        <taxon>Pseudomonadati</taxon>
        <taxon>Bacteroidota</taxon>
        <taxon>Flavobacteriia</taxon>
        <taxon>Flavobacteriales</taxon>
        <taxon>Flavobacteriaceae</taxon>
        <taxon>Flavobacterium</taxon>
    </lineage>
</organism>
<evidence type="ECO:0000313" key="2">
    <source>
        <dbReference type="Proteomes" id="UP000198569"/>
    </source>
</evidence>
<dbReference type="STRING" id="229203.SAMN05444338_1218"/>
<reference evidence="2" key="1">
    <citation type="submission" date="2016-10" db="EMBL/GenBank/DDBJ databases">
        <authorList>
            <person name="Varghese N."/>
            <person name="Submissions S."/>
        </authorList>
    </citation>
    <scope>NUCLEOTIDE SEQUENCE [LARGE SCALE GENOMIC DNA]</scope>
    <source>
        <strain evidence="2">DSM 15718</strain>
    </source>
</reference>
<evidence type="ECO:0000313" key="1">
    <source>
        <dbReference type="EMBL" id="SDX99622.1"/>
    </source>
</evidence>
<accession>A0A1H3G8H3</accession>
<keyword evidence="2" id="KW-1185">Reference proteome</keyword>
<dbReference type="RefSeq" id="WP_091435138.1">
    <property type="nucleotide sequence ID" value="NZ_FNMV01000021.1"/>
</dbReference>
<name>A0A1H3G8H3_9FLAO</name>